<feature type="domain" description="Carrier" evidence="7">
    <location>
        <begin position="1791"/>
        <end position="1865"/>
    </location>
</feature>
<dbReference type="PROSITE" id="PS00455">
    <property type="entry name" value="AMP_BINDING"/>
    <property type="match status" value="1"/>
</dbReference>
<dbReference type="InterPro" id="IPR006162">
    <property type="entry name" value="Ppantetheine_attach_site"/>
</dbReference>
<evidence type="ECO:0000256" key="2">
    <source>
        <dbReference type="ARBA" id="ARBA00022450"/>
    </source>
</evidence>
<dbReference type="InterPro" id="IPR023213">
    <property type="entry name" value="CAT-like_dom_sf"/>
</dbReference>
<keyword evidence="3" id="KW-0597">Phosphoprotein</keyword>
<dbReference type="InterPro" id="IPR042099">
    <property type="entry name" value="ANL_N_sf"/>
</dbReference>
<comment type="cofactor">
    <cofactor evidence="1">
        <name>pantetheine 4'-phosphate</name>
        <dbReference type="ChEBI" id="CHEBI:47942"/>
    </cofactor>
</comment>
<comment type="caution">
    <text evidence="8">The sequence shown here is derived from an EMBL/GenBank/DDBJ whole genome shotgun (WGS) entry which is preliminary data.</text>
</comment>
<dbReference type="Pfam" id="PF00501">
    <property type="entry name" value="AMP-binding"/>
    <property type="match status" value="2"/>
</dbReference>
<dbReference type="InterPro" id="IPR045851">
    <property type="entry name" value="AMP-bd_C_sf"/>
</dbReference>
<evidence type="ECO:0000313" key="9">
    <source>
        <dbReference type="Proteomes" id="UP001205311"/>
    </source>
</evidence>
<protein>
    <submittedName>
        <fullName evidence="8">Non-ribosomal peptide synthase domain TIGR01720/amino acid adenylation domain-containing protein</fullName>
    </submittedName>
</protein>
<dbReference type="SUPFAM" id="SSF56801">
    <property type="entry name" value="Acetyl-CoA synthetase-like"/>
    <property type="match status" value="2"/>
</dbReference>
<feature type="region of interest" description="Disordered" evidence="6">
    <location>
        <begin position="1007"/>
        <end position="1026"/>
    </location>
</feature>
<proteinExistence type="predicted"/>
<keyword evidence="5" id="KW-0045">Antibiotic biosynthesis</keyword>
<dbReference type="PANTHER" id="PTHR45527:SF1">
    <property type="entry name" value="FATTY ACID SYNTHASE"/>
    <property type="match status" value="1"/>
</dbReference>
<dbReference type="InterPro" id="IPR029058">
    <property type="entry name" value="AB_hydrolase_fold"/>
</dbReference>
<keyword evidence="4" id="KW-0677">Repeat</keyword>
<dbReference type="InterPro" id="IPR001242">
    <property type="entry name" value="Condensation_dom"/>
</dbReference>
<dbReference type="Gene3D" id="3.40.50.12780">
    <property type="entry name" value="N-terminal domain of ligase-like"/>
    <property type="match status" value="1"/>
</dbReference>
<evidence type="ECO:0000313" key="8">
    <source>
        <dbReference type="EMBL" id="MCP2260045.1"/>
    </source>
</evidence>
<name>A0ABT1HXC5_STRSD</name>
<dbReference type="SUPFAM" id="SSF47336">
    <property type="entry name" value="ACP-like"/>
    <property type="match status" value="2"/>
</dbReference>
<dbReference type="InterPro" id="IPR000873">
    <property type="entry name" value="AMP-dep_synth/lig_dom"/>
</dbReference>
<evidence type="ECO:0000259" key="7">
    <source>
        <dbReference type="PROSITE" id="PS50075"/>
    </source>
</evidence>
<dbReference type="CDD" id="cd19534">
    <property type="entry name" value="E_NRPS"/>
    <property type="match status" value="1"/>
</dbReference>
<evidence type="ECO:0000256" key="3">
    <source>
        <dbReference type="ARBA" id="ARBA00022553"/>
    </source>
</evidence>
<dbReference type="Gene3D" id="2.30.38.10">
    <property type="entry name" value="Luciferase, Domain 3"/>
    <property type="match status" value="1"/>
</dbReference>
<sequence length="2809" mass="302130">MTAQETGSVAAGRAAGEHSVPIGTPLDNAAVHVLDGSLRPVPVGEVGELYVAGAGLARGYLGRPGLTAERFVADPFGEPGRRMYRTGDLVRWDAGGNLVFVGRADDQVKVRGFRVELGEVESAVAGHPGVAQVAVVAREDRPGDRRLVGYVEPADGHVLDAGEVRRWLAERLPDYMVPSVFVVMDRLPLLRNGKLDRRGLPAPVFEPSPAATAPRTPVEETLCAIFAEVLGVPEVGVDDGFFDLGGDSIIAIQLITRARRAGLSITARDVFERRTVAALAAVAGVLGDGGDNTVGAGTVGAGTVGEEPGSGVGDVDPTPIFQWVRERGVPSAGLYQAMAVRTPPSMVLDHLVEAVQAVIDHHDVLRASVSCEQGADWRFHVPPPGSVSARDLVSRVPAHGMTEDELSTVVSRETEAASALLDPAAGVVARVVWIDAGDGPGRVVLVLHHFVVDGVSWRILLPDLRAAYEAVAAGGTPKLEPVGTSFRRWARVLNEQAEQRSTEVETWSALLDGPDPLLTSRPLDPGRDTAGTAGRLTLTLPAERTAPLLTTVPAAFHAGVNDVLLTALALAVDGWRRRRGVDTAGGVLLGLEGHGREEIVDGLDLSRTVGWFTSVHPVRITPGEVPEEDVRRGGAAVGAALKRVKEQLRAVPDNGIGYGLLRHLLDPTAPELAASPAPQIGFNYLGRFTVPEAADWAPLPDGEALTAGQDPSAPLPHGLNLNALSQDGTGGPELVATWSWAGELYDEADVRELAEAWFAALDGLVAHAAREGAGGRTPSDLPLVSLTQRDIERLEVIYRECGGLDDVLPLTPLQEGLLFHSLLRDDETPDVYAVQVVFTLHGPVDGARLRAAGQALVDRHPTLRACYPQTADGQPVQVITRSAALPWRAEDLSGLDESTQDEETRRIAREDFTRRFDLARPPLLRMTLVRLGDDRHRLVLTNHHILLDGWSMPVLTHELFALYADRGGRLPRAVPFRDYLVWRARQDDATAEAAWRDALSEVDEPTLVAPPDSLLGEDGGAAPRPERLDVELPSDLVSALTERARRDGVTVNTVVQGAWGLLLGQVTGRDTVVFGAMVSGRPPEIPGVETMVGQLSNTLPVPVTTRPDDSLAAVMTRLQEQQTRLMPYQHTALTSLHRMLGQTELFDTLLVFENYPLSAGEGRELAPGLRLGSVDVSDATHYPLTLVVIPGDGLRLGLGYRPDLFRRDEAERLAEALGRILRTYADAPETLVARLDTLSESQRRRVLVEWNDTDSGLPPATLPELWEQQVARTPDAIAVVFEEGGDGDPSYQDSDAPAREDGVVSLSYAELNAAANQLARLLVARGVGPERFVGVMVPRSVEMVLALLAVQKAGGVYLPLDPDYPADRLAHMLAETEPVCVLTTRSVQEGAAGGVAPDVARVVLDDLVTLDELVHHQDTDLTETDLPTPLTIHNASYVIYTSGSTGKPKGVVVAHTGISKLLATQTTRFGVDADTRALHFASPSFDAAFWQTLIPLLSGGTLVICPSEARVPGEPLAEYVRRHRVNFLGLPPSLLALFPADSDLPEDVTLVAGAEKVSPEVVRRWARGRRFFNAYGPTEATVNTTLWEHDGRADADVVPIGRPDPDTRTYVLDRFLRPVPVGVVGELYVAGPGVARGYLGRPGLTAERFVADPFGAAGDRMYRTGDLVRWLPDGELEYVGRADHQVKVRGFRIELGEVEAALAARPGVRHVVVVVREDQPGVRKLVGYVVAEPGARLDGGEVRAAVAGTLPDYMVPSAVVVLDALPVLPNGKVDQRSLPAPDFGALSSGRAPTTPVEHALCEVFAEVLGLPSVGVDDSFFDLGGDSIVAIQLIARARKAGLVVSAREVFERRTVAALAAVAREVGETGLVAEERGAGVGDVPLTPVFRRFAETGAPIRGFFQSMLVRTPADMRWNTLVSAVQAVFDHHDVLRLRVVPDGDGSWGLTVAPEGAVRAEDHVHRVDVSSLDTGAPAGVSTESPGESRADAFDALVAEHTAAARDALDPASGIVARLVWFDAGSEPGRLLVVLHHFVVDGVSWRILLPDLRAAYEAVAAGRAPELEPVGTSFRRWSTLLAEQARTPERTGELALWRDVLSGPDRLIGARPFDPARDTVATARHLTLSLPTDRTAPLLTSVPAAFHAGVQDILLTALVMAVESWRGRRCDGLLVDLEGHGREEILDGVDLSRTLGWFTSIHPVRIGPGVLTDEEMRTGADTVGAAVKRVKEQVRSAPDHGIGYGMLRYLNDDTASCLRSELTPQIGFNYLGRFGMPGEAADWEPVGERALGSGADPASPMPHSLSVNALTHDRPEGPELTVTWSWPGGLFDEKEVRALAEAWFAALDGLAAHVARPGAGGRTPSDLPLVSVGQREIERLEADYPGLTDVLPLGPLQEVMARHTRLLPDDGSPDVYTSQAVFTFEGGLDPRRLRAAGQALLDRHANLRAAFPVVSGDRTVQVVPASVALPWREHDLSKQDDPERVAAQISERDFAERFDLATPPLVRLTFLRLADRRCRLVFTSHHILSDGWSAPLIMRDLFALYAADADQDALPRVVPFRDYLSWRAGQDADAADAAWREALSGITEPTLLAPAPRVAVRPEQVALHLPADLVSAAAERARHHALTLNTLVQGAWGLLVGRRLGRDDVVFGAMVSGRPPEILGVETMIGLLSNSVPVRVRWRPDEPVHAALARLQDQQAGLLPHQHTALTRLHRITGLPELFDTLLVFENYPMDAERLRRPLPGVEVVATEFRGAAHYSLTLVVIPGDGLHVTLDYRPDLFTRAEVEGLAASLRRLLGRMAEDLDVPAATLLAP</sequence>
<dbReference type="InterPro" id="IPR036736">
    <property type="entry name" value="ACP-like_sf"/>
</dbReference>
<dbReference type="Gene3D" id="3.30.559.30">
    <property type="entry name" value="Nonribosomal peptide synthetase, condensation domain"/>
    <property type="match status" value="4"/>
</dbReference>
<dbReference type="EMBL" id="JAMTCP010000022">
    <property type="protein sequence ID" value="MCP2260045.1"/>
    <property type="molecule type" value="Genomic_DNA"/>
</dbReference>
<dbReference type="Pfam" id="PF13193">
    <property type="entry name" value="AMP-binding_C"/>
    <property type="match status" value="2"/>
</dbReference>
<dbReference type="Pfam" id="PF00550">
    <property type="entry name" value="PP-binding"/>
    <property type="match status" value="2"/>
</dbReference>
<dbReference type="Pfam" id="PF00668">
    <property type="entry name" value="Condensation"/>
    <property type="match status" value="4"/>
</dbReference>
<accession>A0ABT1HXC5</accession>
<dbReference type="SMART" id="SM00823">
    <property type="entry name" value="PKS_PP"/>
    <property type="match status" value="2"/>
</dbReference>
<dbReference type="PROSITE" id="PS50075">
    <property type="entry name" value="CARRIER"/>
    <property type="match status" value="2"/>
</dbReference>
<evidence type="ECO:0000256" key="5">
    <source>
        <dbReference type="ARBA" id="ARBA00023194"/>
    </source>
</evidence>
<dbReference type="InterPro" id="IPR025110">
    <property type="entry name" value="AMP-bd_C"/>
</dbReference>
<dbReference type="InterPro" id="IPR020806">
    <property type="entry name" value="PKS_PP-bd"/>
</dbReference>
<evidence type="ECO:0000256" key="6">
    <source>
        <dbReference type="SAM" id="MobiDB-lite"/>
    </source>
</evidence>
<keyword evidence="2" id="KW-0596">Phosphopantetheine</keyword>
<dbReference type="CDD" id="cd19543">
    <property type="entry name" value="DCL_NRPS"/>
    <property type="match status" value="2"/>
</dbReference>
<dbReference type="InterPro" id="IPR009081">
    <property type="entry name" value="PP-bd_ACP"/>
</dbReference>
<dbReference type="PANTHER" id="PTHR45527">
    <property type="entry name" value="NONRIBOSOMAL PEPTIDE SYNTHETASE"/>
    <property type="match status" value="1"/>
</dbReference>
<dbReference type="PROSITE" id="PS00012">
    <property type="entry name" value="PHOSPHOPANTETHEINE"/>
    <property type="match status" value="2"/>
</dbReference>
<dbReference type="InterPro" id="IPR010071">
    <property type="entry name" value="AA_adenyl_dom"/>
</dbReference>
<evidence type="ECO:0000256" key="1">
    <source>
        <dbReference type="ARBA" id="ARBA00001957"/>
    </source>
</evidence>
<gene>
    <name evidence="8" type="ORF">LX15_003756</name>
</gene>
<dbReference type="Proteomes" id="UP001205311">
    <property type="component" value="Unassembled WGS sequence"/>
</dbReference>
<dbReference type="Gene3D" id="3.40.50.1820">
    <property type="entry name" value="alpha/beta hydrolase"/>
    <property type="match status" value="1"/>
</dbReference>
<dbReference type="NCBIfam" id="TIGR01720">
    <property type="entry name" value="NRPS-para261"/>
    <property type="match status" value="2"/>
</dbReference>
<dbReference type="Gene3D" id="3.30.559.10">
    <property type="entry name" value="Chloramphenicol acetyltransferase-like domain"/>
    <property type="match status" value="4"/>
</dbReference>
<keyword evidence="9" id="KW-1185">Reference proteome</keyword>
<organism evidence="8 9">
    <name type="scientific">Streptoalloteichus tenebrarius (strain ATCC 17920 / DSM 40477 / JCM 4838 / CBS 697.72 / NBRC 16177 / NCIMB 11028 / NRRL B-12390 / A12253. 1 / ISP 5477)</name>
    <name type="common">Streptomyces tenebrarius</name>
    <dbReference type="NCBI Taxonomy" id="1933"/>
    <lineage>
        <taxon>Bacteria</taxon>
        <taxon>Bacillati</taxon>
        <taxon>Actinomycetota</taxon>
        <taxon>Actinomycetes</taxon>
        <taxon>Pseudonocardiales</taxon>
        <taxon>Pseudonocardiaceae</taxon>
        <taxon>Streptoalloteichus</taxon>
    </lineage>
</organism>
<dbReference type="Gene3D" id="1.10.1200.10">
    <property type="entry name" value="ACP-like"/>
    <property type="match status" value="1"/>
</dbReference>
<reference evidence="8 9" key="1">
    <citation type="submission" date="2022-06" db="EMBL/GenBank/DDBJ databases">
        <title>Genomic Encyclopedia of Archaeal and Bacterial Type Strains, Phase II (KMG-II): from individual species to whole genera.</title>
        <authorList>
            <person name="Goeker M."/>
        </authorList>
    </citation>
    <scope>NUCLEOTIDE SEQUENCE [LARGE SCALE GENOMIC DNA]</scope>
    <source>
        <strain evidence="8 9">DSM 40477</strain>
    </source>
</reference>
<dbReference type="NCBIfam" id="TIGR01733">
    <property type="entry name" value="AA-adenyl-dom"/>
    <property type="match status" value="1"/>
</dbReference>
<evidence type="ECO:0000256" key="4">
    <source>
        <dbReference type="ARBA" id="ARBA00022737"/>
    </source>
</evidence>
<dbReference type="InterPro" id="IPR010060">
    <property type="entry name" value="NRPS_synth"/>
</dbReference>
<feature type="domain" description="Carrier" evidence="7">
    <location>
        <begin position="213"/>
        <end position="287"/>
    </location>
</feature>
<dbReference type="Gene3D" id="3.40.50.980">
    <property type="match status" value="2"/>
</dbReference>
<dbReference type="Gene3D" id="3.30.300.30">
    <property type="match status" value="2"/>
</dbReference>
<dbReference type="InterPro" id="IPR020845">
    <property type="entry name" value="AMP-binding_CS"/>
</dbReference>
<dbReference type="SUPFAM" id="SSF52777">
    <property type="entry name" value="CoA-dependent acyltransferases"/>
    <property type="match status" value="8"/>
</dbReference>